<dbReference type="SUPFAM" id="SSF102405">
    <property type="entry name" value="MCP/YpsA-like"/>
    <property type="match status" value="1"/>
</dbReference>
<dbReference type="AlphaFoldDB" id="A0A250JYX0"/>
<dbReference type="EC" id="3.2.2.n1" evidence="3"/>
<dbReference type="OrthoDB" id="9801098at2"/>
<dbReference type="EMBL" id="CP022203">
    <property type="protein sequence ID" value="ATB48888.1"/>
    <property type="molecule type" value="Genomic_DNA"/>
</dbReference>
<reference evidence="4 5" key="1">
    <citation type="submission" date="2017-06" db="EMBL/GenBank/DDBJ databases">
        <title>Sequencing and comparative analysis of myxobacterial genomes.</title>
        <authorList>
            <person name="Rupp O."/>
            <person name="Goesmann A."/>
            <person name="Sogaard-Andersen L."/>
        </authorList>
    </citation>
    <scope>NUCLEOTIDE SEQUENCE [LARGE SCALE GENOMIC DNA]</scope>
    <source>
        <strain evidence="4 5">DSM 14697</strain>
    </source>
</reference>
<evidence type="ECO:0000313" key="5">
    <source>
        <dbReference type="Proteomes" id="UP000217343"/>
    </source>
</evidence>
<dbReference type="Pfam" id="PF03641">
    <property type="entry name" value="Lysine_decarbox"/>
    <property type="match status" value="1"/>
</dbReference>
<dbReference type="InterPro" id="IPR031100">
    <property type="entry name" value="LOG_fam"/>
</dbReference>
<evidence type="ECO:0000256" key="2">
    <source>
        <dbReference type="ARBA" id="ARBA00006763"/>
    </source>
</evidence>
<gene>
    <name evidence="4" type="ORF">MYMAC_004521</name>
</gene>
<keyword evidence="3" id="KW-0203">Cytokinin biosynthesis</keyword>
<accession>A0A250JYX0</accession>
<keyword evidence="3" id="KW-0378">Hydrolase</keyword>
<dbReference type="GO" id="GO:0009691">
    <property type="term" value="P:cytokinin biosynthetic process"/>
    <property type="evidence" value="ECO:0007669"/>
    <property type="project" value="UniProtKB-UniRule"/>
</dbReference>
<dbReference type="NCBIfam" id="TIGR00730">
    <property type="entry name" value="Rossman fold protein, TIGR00730 family"/>
    <property type="match status" value="1"/>
</dbReference>
<dbReference type="RefSeq" id="WP_095959629.1">
    <property type="nucleotide sequence ID" value="NZ_CP022203.1"/>
</dbReference>
<organism evidence="4 5">
    <name type="scientific">Corallococcus macrosporus DSM 14697</name>
    <dbReference type="NCBI Taxonomy" id="1189310"/>
    <lineage>
        <taxon>Bacteria</taxon>
        <taxon>Pseudomonadati</taxon>
        <taxon>Myxococcota</taxon>
        <taxon>Myxococcia</taxon>
        <taxon>Myxococcales</taxon>
        <taxon>Cystobacterineae</taxon>
        <taxon>Myxococcaceae</taxon>
        <taxon>Corallococcus</taxon>
    </lineage>
</organism>
<evidence type="ECO:0000313" key="4">
    <source>
        <dbReference type="EMBL" id="ATB48888.1"/>
    </source>
</evidence>
<sequence length="197" mass="20919">MEVRSVCVFCGSRPGARPEYLDAATRMGAELARRGLTLVYGGASVGLMGAVADGALAAGGKVVGVLPGFLGAKELAHRGLTELHSVGSMHERKALMAERSDAFVALPGGFGTLDELFEIVTWAQLGLHRKPMGLLDTRGFFQPLLAMARHHAEEGFVPVEQVAPFAVSASPSDLVDRLLAGPTMPTVEKWLRRPSQT</sequence>
<evidence type="ECO:0000256" key="3">
    <source>
        <dbReference type="RuleBase" id="RU363015"/>
    </source>
</evidence>
<dbReference type="GO" id="GO:0005829">
    <property type="term" value="C:cytosol"/>
    <property type="evidence" value="ECO:0007669"/>
    <property type="project" value="TreeGrafter"/>
</dbReference>
<dbReference type="PANTHER" id="PTHR31223:SF70">
    <property type="entry name" value="LOG FAMILY PROTEIN YJL055W"/>
    <property type="match status" value="1"/>
</dbReference>
<dbReference type="PANTHER" id="PTHR31223">
    <property type="entry name" value="LOG FAMILY PROTEIN YJL055W"/>
    <property type="match status" value="1"/>
</dbReference>
<proteinExistence type="inferred from homology"/>
<dbReference type="KEGG" id="mmas:MYMAC_004521"/>
<comment type="similarity">
    <text evidence="2 3">Belongs to the LOG family.</text>
</comment>
<dbReference type="Proteomes" id="UP000217343">
    <property type="component" value="Chromosome"/>
</dbReference>
<protein>
    <recommendedName>
        <fullName evidence="3">Cytokinin riboside 5'-monophosphate phosphoribohydrolase</fullName>
        <ecNumber evidence="3">3.2.2.n1</ecNumber>
    </recommendedName>
</protein>
<dbReference type="Gene3D" id="3.40.50.450">
    <property type="match status" value="1"/>
</dbReference>
<comment type="catalytic activity">
    <reaction evidence="1">
        <text>AMP + H2O = D-ribose 5-phosphate + adenine</text>
        <dbReference type="Rhea" id="RHEA:20129"/>
        <dbReference type="ChEBI" id="CHEBI:15377"/>
        <dbReference type="ChEBI" id="CHEBI:16708"/>
        <dbReference type="ChEBI" id="CHEBI:78346"/>
        <dbReference type="ChEBI" id="CHEBI:456215"/>
        <dbReference type="EC" id="3.2.2.4"/>
    </reaction>
</comment>
<dbReference type="GO" id="GO:0008714">
    <property type="term" value="F:AMP nucleosidase activity"/>
    <property type="evidence" value="ECO:0007669"/>
    <property type="project" value="UniProtKB-EC"/>
</dbReference>
<name>A0A250JYX0_9BACT</name>
<dbReference type="InterPro" id="IPR005269">
    <property type="entry name" value="LOG"/>
</dbReference>
<keyword evidence="5" id="KW-1185">Reference proteome</keyword>
<evidence type="ECO:0000256" key="1">
    <source>
        <dbReference type="ARBA" id="ARBA00000274"/>
    </source>
</evidence>